<sequence>MPTQSDPPCFEGVFTSETSKPQVHRVAAYPEAHWGDGRQREPFRAIAWFEKDDWMAVKRRNVNLGGLTRGDAKEGDESDDSGGPPCKNGPGDCKNDNWTRRTEAREAPSSSSGHA</sequence>
<evidence type="ECO:0000313" key="2">
    <source>
        <dbReference type="EMBL" id="KAJ1134967.1"/>
    </source>
</evidence>
<evidence type="ECO:0000313" key="3">
    <source>
        <dbReference type="Proteomes" id="UP001066276"/>
    </source>
</evidence>
<feature type="compositionally biased region" description="Basic and acidic residues" evidence="1">
    <location>
        <begin position="93"/>
        <end position="106"/>
    </location>
</feature>
<organism evidence="2 3">
    <name type="scientific">Pleurodeles waltl</name>
    <name type="common">Iberian ribbed newt</name>
    <dbReference type="NCBI Taxonomy" id="8319"/>
    <lineage>
        <taxon>Eukaryota</taxon>
        <taxon>Metazoa</taxon>
        <taxon>Chordata</taxon>
        <taxon>Craniata</taxon>
        <taxon>Vertebrata</taxon>
        <taxon>Euteleostomi</taxon>
        <taxon>Amphibia</taxon>
        <taxon>Batrachia</taxon>
        <taxon>Caudata</taxon>
        <taxon>Salamandroidea</taxon>
        <taxon>Salamandridae</taxon>
        <taxon>Pleurodelinae</taxon>
        <taxon>Pleurodeles</taxon>
    </lineage>
</organism>
<dbReference type="AlphaFoldDB" id="A0AAV7Q320"/>
<gene>
    <name evidence="2" type="ORF">NDU88_001413</name>
</gene>
<keyword evidence="3" id="KW-1185">Reference proteome</keyword>
<proteinExistence type="predicted"/>
<evidence type="ECO:0000256" key="1">
    <source>
        <dbReference type="SAM" id="MobiDB-lite"/>
    </source>
</evidence>
<reference evidence="2" key="1">
    <citation type="journal article" date="2022" name="bioRxiv">
        <title>Sequencing and chromosome-scale assembly of the giantPleurodeles waltlgenome.</title>
        <authorList>
            <person name="Brown T."/>
            <person name="Elewa A."/>
            <person name="Iarovenko S."/>
            <person name="Subramanian E."/>
            <person name="Araus A.J."/>
            <person name="Petzold A."/>
            <person name="Susuki M."/>
            <person name="Suzuki K.-i.T."/>
            <person name="Hayashi T."/>
            <person name="Toyoda A."/>
            <person name="Oliveira C."/>
            <person name="Osipova E."/>
            <person name="Leigh N.D."/>
            <person name="Simon A."/>
            <person name="Yun M.H."/>
        </authorList>
    </citation>
    <scope>NUCLEOTIDE SEQUENCE</scope>
    <source>
        <strain evidence="2">20211129_DDA</strain>
        <tissue evidence="2">Liver</tissue>
    </source>
</reference>
<accession>A0AAV7Q320</accession>
<feature type="region of interest" description="Disordered" evidence="1">
    <location>
        <begin position="62"/>
        <end position="115"/>
    </location>
</feature>
<protein>
    <submittedName>
        <fullName evidence="2">Uncharacterized protein</fullName>
    </submittedName>
</protein>
<comment type="caution">
    <text evidence="2">The sequence shown here is derived from an EMBL/GenBank/DDBJ whole genome shotgun (WGS) entry which is preliminary data.</text>
</comment>
<dbReference type="EMBL" id="JANPWB010000010">
    <property type="protein sequence ID" value="KAJ1134967.1"/>
    <property type="molecule type" value="Genomic_DNA"/>
</dbReference>
<dbReference type="Proteomes" id="UP001066276">
    <property type="component" value="Chromosome 6"/>
</dbReference>
<name>A0AAV7Q320_PLEWA</name>